<dbReference type="Pfam" id="PF02321">
    <property type="entry name" value="OEP"/>
    <property type="match status" value="2"/>
</dbReference>
<evidence type="ECO:0000256" key="2">
    <source>
        <dbReference type="ARBA" id="ARBA00007613"/>
    </source>
</evidence>
<comment type="similarity">
    <text evidence="2">Belongs to the outer membrane factor (OMF) (TC 1.B.17) family.</text>
</comment>
<evidence type="ECO:0000256" key="6">
    <source>
        <dbReference type="ARBA" id="ARBA00023136"/>
    </source>
</evidence>
<name>A0AAE3QBW1_9HYPH</name>
<evidence type="ECO:0000256" key="4">
    <source>
        <dbReference type="ARBA" id="ARBA00022452"/>
    </source>
</evidence>
<sequence length="445" mass="47240">MIAPLLFFAPAIAVAETISGAMAKAYQYNPDLNAVRAALRATDENVTIAKSGFRPQIGASAGVTGIDIRDGLNYRTHSAGVSITQQVFDGFQTLNNVRSAESGVLASRENLRANEISLLLSAAQAYAVVARNQQIVVIRRQNLNFLEEQVKAAESRLVVNEGTRTDVAQSQAEAAAAKAALSTAIAALKSSEATYVQIVGDAPKGIKQPVPAKRGLPSNLDNAVATGIKEHPSVLASLHSVDAAGYQVKSAEGILLPGVVIQGSVNQSGTTQPGFFGQPQEDTVAGSVTAQLRIPIYQGGAEYGRVRQAKERLGQQRILVDSVRASVQQTIVSAYAQYEAAKASIVANREQIAAAKVALSGVLEERNVGQATTLDVLTTQRDLLEAQESLVLSQYIAVVASYSVIASMGRLTVTGQGLQVAEYRPEKHYEAVKDKWFGLRTVDGR</sequence>
<dbReference type="EMBL" id="JALDYZ010000006">
    <property type="protein sequence ID" value="MDI7922922.1"/>
    <property type="molecule type" value="Genomic_DNA"/>
</dbReference>
<dbReference type="PANTHER" id="PTHR30026:SF22">
    <property type="entry name" value="OUTER MEMBRANE EFFLUX PROTEIN"/>
    <property type="match status" value="1"/>
</dbReference>
<dbReference type="SUPFAM" id="SSF56954">
    <property type="entry name" value="Outer membrane efflux proteins (OEP)"/>
    <property type="match status" value="1"/>
</dbReference>
<evidence type="ECO:0000256" key="7">
    <source>
        <dbReference type="ARBA" id="ARBA00023237"/>
    </source>
</evidence>
<keyword evidence="10" id="KW-1185">Reference proteome</keyword>
<keyword evidence="8" id="KW-0732">Signal</keyword>
<reference evidence="9" key="1">
    <citation type="submission" date="2022-03" db="EMBL/GenBank/DDBJ databases">
        <title>Fererhizobium litorale gen. nov., sp. nov., isolated from sandy sediments of the Sea of Japan seashore.</title>
        <authorList>
            <person name="Romanenko L."/>
            <person name="Kurilenko V."/>
            <person name="Otstavnykh N."/>
            <person name="Svetashev V."/>
            <person name="Tekutyeva L."/>
            <person name="Isaeva M."/>
            <person name="Mikhailov V."/>
        </authorList>
    </citation>
    <scope>NUCLEOTIDE SEQUENCE</scope>
    <source>
        <strain evidence="9">KMM 9576</strain>
    </source>
</reference>
<dbReference type="GO" id="GO:0015288">
    <property type="term" value="F:porin activity"/>
    <property type="evidence" value="ECO:0007669"/>
    <property type="project" value="TreeGrafter"/>
</dbReference>
<feature type="chain" id="PRO_5042052439" evidence="8">
    <location>
        <begin position="16"/>
        <end position="445"/>
    </location>
</feature>
<evidence type="ECO:0000256" key="8">
    <source>
        <dbReference type="SAM" id="SignalP"/>
    </source>
</evidence>
<dbReference type="AlphaFoldDB" id="A0AAE3QBW1"/>
<comment type="caution">
    <text evidence="9">The sequence shown here is derived from an EMBL/GenBank/DDBJ whole genome shotgun (WGS) entry which is preliminary data.</text>
</comment>
<evidence type="ECO:0000313" key="9">
    <source>
        <dbReference type="EMBL" id="MDI7922922.1"/>
    </source>
</evidence>
<dbReference type="GO" id="GO:0009279">
    <property type="term" value="C:cell outer membrane"/>
    <property type="evidence" value="ECO:0007669"/>
    <property type="project" value="UniProtKB-SubCell"/>
</dbReference>
<keyword evidence="3" id="KW-0813">Transport</keyword>
<dbReference type="Proteomes" id="UP001161580">
    <property type="component" value="Unassembled WGS sequence"/>
</dbReference>
<proteinExistence type="inferred from homology"/>
<dbReference type="PANTHER" id="PTHR30026">
    <property type="entry name" value="OUTER MEMBRANE PROTEIN TOLC"/>
    <property type="match status" value="1"/>
</dbReference>
<dbReference type="InterPro" id="IPR003423">
    <property type="entry name" value="OMP_efflux"/>
</dbReference>
<dbReference type="InterPro" id="IPR010130">
    <property type="entry name" value="T1SS_OMP_TolC"/>
</dbReference>
<feature type="signal peptide" evidence="8">
    <location>
        <begin position="1"/>
        <end position="15"/>
    </location>
</feature>
<evidence type="ECO:0000313" key="10">
    <source>
        <dbReference type="Proteomes" id="UP001161580"/>
    </source>
</evidence>
<dbReference type="GO" id="GO:0015562">
    <property type="term" value="F:efflux transmembrane transporter activity"/>
    <property type="evidence" value="ECO:0007669"/>
    <property type="project" value="InterPro"/>
</dbReference>
<gene>
    <name evidence="9" type="ORF">MRS75_12615</name>
</gene>
<keyword evidence="5" id="KW-0812">Transmembrane</keyword>
<accession>A0AAE3QBW1</accession>
<comment type="subcellular location">
    <subcellularLocation>
        <location evidence="1">Cell outer membrane</location>
    </subcellularLocation>
</comment>
<evidence type="ECO:0000256" key="1">
    <source>
        <dbReference type="ARBA" id="ARBA00004442"/>
    </source>
</evidence>
<keyword evidence="6" id="KW-0472">Membrane</keyword>
<keyword evidence="4" id="KW-1134">Transmembrane beta strand</keyword>
<organism evidence="9 10">
    <name type="scientific">Ferirhizobium litorale</name>
    <dbReference type="NCBI Taxonomy" id="2927786"/>
    <lineage>
        <taxon>Bacteria</taxon>
        <taxon>Pseudomonadati</taxon>
        <taxon>Pseudomonadota</taxon>
        <taxon>Alphaproteobacteria</taxon>
        <taxon>Hyphomicrobiales</taxon>
        <taxon>Rhizobiaceae</taxon>
        <taxon>Ferirhizobium</taxon>
    </lineage>
</organism>
<dbReference type="Gene3D" id="1.20.1600.10">
    <property type="entry name" value="Outer membrane efflux proteins (OEP)"/>
    <property type="match status" value="1"/>
</dbReference>
<dbReference type="GO" id="GO:1990281">
    <property type="term" value="C:efflux pump complex"/>
    <property type="evidence" value="ECO:0007669"/>
    <property type="project" value="TreeGrafter"/>
</dbReference>
<dbReference type="InterPro" id="IPR051906">
    <property type="entry name" value="TolC-like"/>
</dbReference>
<evidence type="ECO:0000256" key="5">
    <source>
        <dbReference type="ARBA" id="ARBA00022692"/>
    </source>
</evidence>
<protein>
    <submittedName>
        <fullName evidence="9">TolC family outer membrane protein</fullName>
    </submittedName>
</protein>
<evidence type="ECO:0000256" key="3">
    <source>
        <dbReference type="ARBA" id="ARBA00022448"/>
    </source>
</evidence>
<keyword evidence="7" id="KW-0998">Cell outer membrane</keyword>
<dbReference type="NCBIfam" id="TIGR01844">
    <property type="entry name" value="type_I_sec_TolC"/>
    <property type="match status" value="1"/>
</dbReference>